<keyword evidence="2" id="KW-1185">Reference proteome</keyword>
<dbReference type="Gene3D" id="1.25.10.10">
    <property type="entry name" value="Leucine-rich Repeat Variant"/>
    <property type="match status" value="2"/>
</dbReference>
<dbReference type="RefSeq" id="WP_247993740.1">
    <property type="nucleotide sequence ID" value="NZ_CP096019.1"/>
</dbReference>
<organism evidence="1 2">
    <name type="scientific">Halocatena salina</name>
    <dbReference type="NCBI Taxonomy" id="2934340"/>
    <lineage>
        <taxon>Archaea</taxon>
        <taxon>Methanobacteriati</taxon>
        <taxon>Methanobacteriota</taxon>
        <taxon>Stenosarchaea group</taxon>
        <taxon>Halobacteria</taxon>
        <taxon>Halobacteriales</taxon>
        <taxon>Natronomonadaceae</taxon>
        <taxon>Halocatena</taxon>
    </lineage>
</organism>
<dbReference type="Proteomes" id="UP000831768">
    <property type="component" value="Chromosome"/>
</dbReference>
<gene>
    <name evidence="1" type="ORF">MW046_01140</name>
</gene>
<sequence length="272" mass="29804">MAESTDVERAVNSLEDGTEEEQLRALRLLLDHAEDQPSDLVPHLDLICSFAEDEDENVQSNVAGILATVAGHDPSAVIPYSSVVSTLLTSDDPLVLAFATAAARRTTPESPAALSEDVDRLIELLTYEEDWEIDQARNTRLRAVSALGDLSEADRDLAIRIDEPLADRLNDPDHKVRTATVITLTQIGLAHPRAVSTALDRLPTQLDDPETRRPTISAYIQFRHEQPTAIVRPSVVASALREAAEQADLDDGELQAVREACQYIEEKLVDGN</sequence>
<name>A0A8U0A1Q0_9EURY</name>
<accession>A0A8U0A1Q0</accession>
<dbReference type="InterPro" id="IPR016024">
    <property type="entry name" value="ARM-type_fold"/>
</dbReference>
<dbReference type="EMBL" id="CP096019">
    <property type="protein sequence ID" value="UPM43070.1"/>
    <property type="molecule type" value="Genomic_DNA"/>
</dbReference>
<dbReference type="InterPro" id="IPR011989">
    <property type="entry name" value="ARM-like"/>
</dbReference>
<protein>
    <submittedName>
        <fullName evidence="1">Sister chromatid cohesion protein PDS5</fullName>
    </submittedName>
</protein>
<evidence type="ECO:0000313" key="2">
    <source>
        <dbReference type="Proteomes" id="UP000831768"/>
    </source>
</evidence>
<proteinExistence type="predicted"/>
<dbReference type="SUPFAM" id="SSF48371">
    <property type="entry name" value="ARM repeat"/>
    <property type="match status" value="1"/>
</dbReference>
<evidence type="ECO:0000313" key="1">
    <source>
        <dbReference type="EMBL" id="UPM43070.1"/>
    </source>
</evidence>
<dbReference type="GeneID" id="71926609"/>
<reference evidence="1" key="1">
    <citation type="submission" date="2022-04" db="EMBL/GenBank/DDBJ databases">
        <title>Halocatena sp. nov., isolated from a salt lake.</title>
        <authorList>
            <person name="Cui H.-L."/>
        </authorList>
    </citation>
    <scope>NUCLEOTIDE SEQUENCE</scope>
    <source>
        <strain evidence="1">AD-1</strain>
    </source>
</reference>
<dbReference type="KEGG" id="haad:MW046_01140"/>
<dbReference type="AlphaFoldDB" id="A0A8U0A1Q0"/>